<keyword evidence="5" id="KW-1185">Reference proteome</keyword>
<keyword evidence="3" id="KW-0732">Signal</keyword>
<dbReference type="Gene3D" id="2.160.20.10">
    <property type="entry name" value="Single-stranded right-handed beta-helix, Pectin lyase-like"/>
    <property type="match status" value="1"/>
</dbReference>
<evidence type="ECO:0000256" key="3">
    <source>
        <dbReference type="SAM" id="SignalP"/>
    </source>
</evidence>
<proteinExistence type="predicted"/>
<evidence type="ECO:0000313" key="5">
    <source>
        <dbReference type="Proteomes" id="UP001589654"/>
    </source>
</evidence>
<evidence type="ECO:0008006" key="6">
    <source>
        <dbReference type="Google" id="ProtNLM"/>
    </source>
</evidence>
<evidence type="ECO:0000256" key="2">
    <source>
        <dbReference type="ARBA" id="ARBA00023180"/>
    </source>
</evidence>
<keyword evidence="1" id="KW-0479">Metal-binding</keyword>
<dbReference type="PANTHER" id="PTHR42970">
    <property type="entry name" value="PECTATE LYASE C-RELATED"/>
    <property type="match status" value="1"/>
</dbReference>
<dbReference type="Proteomes" id="UP001589654">
    <property type="component" value="Unassembled WGS sequence"/>
</dbReference>
<accession>A0ABV5J8C9</accession>
<protein>
    <recommendedName>
        <fullName evidence="6">Pectate lyase</fullName>
    </recommendedName>
</protein>
<reference evidence="4 5" key="1">
    <citation type="submission" date="2024-09" db="EMBL/GenBank/DDBJ databases">
        <authorList>
            <person name="Sun Q."/>
            <person name="Mori K."/>
        </authorList>
    </citation>
    <scope>NUCLEOTIDE SEQUENCE [LARGE SCALE GENOMIC DNA]</scope>
    <source>
        <strain evidence="4 5">CECT 7682</strain>
    </source>
</reference>
<gene>
    <name evidence="4" type="ORF">ACFFUR_14875</name>
</gene>
<dbReference type="RefSeq" id="WP_290247876.1">
    <property type="nucleotide sequence ID" value="NZ_JAUFQT010000001.1"/>
</dbReference>
<feature type="signal peptide" evidence="3">
    <location>
        <begin position="1"/>
        <end position="21"/>
    </location>
</feature>
<dbReference type="EMBL" id="JBHMEW010000066">
    <property type="protein sequence ID" value="MFB9213098.1"/>
    <property type="molecule type" value="Genomic_DNA"/>
</dbReference>
<keyword evidence="2" id="KW-0325">Glycoprotein</keyword>
<dbReference type="SUPFAM" id="SSF51126">
    <property type="entry name" value="Pectin lyase-like"/>
    <property type="match status" value="1"/>
</dbReference>
<dbReference type="PANTHER" id="PTHR42970:SF1">
    <property type="entry name" value="PECTATE LYASE C-RELATED"/>
    <property type="match status" value="1"/>
</dbReference>
<evidence type="ECO:0000313" key="4">
    <source>
        <dbReference type="EMBL" id="MFB9213098.1"/>
    </source>
</evidence>
<dbReference type="InterPro" id="IPR011050">
    <property type="entry name" value="Pectin_lyase_fold/virulence"/>
</dbReference>
<feature type="chain" id="PRO_5046987640" description="Pectate lyase" evidence="3">
    <location>
        <begin position="22"/>
        <end position="116"/>
    </location>
</feature>
<sequence>MNIKKLLLSIILIFTSSYLFAQQLAFPGAEGFGRYATGGRGGEVYKVTNLNDEGLGSFRDAVSQPNRTVIFEVGGVIRINSRIVVSKNITIAGQTARKGELPFMEMAFLFPMPIIP</sequence>
<comment type="caution">
    <text evidence="4">The sequence shown here is derived from an EMBL/GenBank/DDBJ whole genome shotgun (WGS) entry which is preliminary data.</text>
</comment>
<evidence type="ECO:0000256" key="1">
    <source>
        <dbReference type="ARBA" id="ARBA00022723"/>
    </source>
</evidence>
<organism evidence="4 5">
    <name type="scientific">Echinicola jeungdonensis</name>
    <dbReference type="NCBI Taxonomy" id="709343"/>
    <lineage>
        <taxon>Bacteria</taxon>
        <taxon>Pseudomonadati</taxon>
        <taxon>Bacteroidota</taxon>
        <taxon>Cytophagia</taxon>
        <taxon>Cytophagales</taxon>
        <taxon>Cyclobacteriaceae</taxon>
        <taxon>Echinicola</taxon>
    </lineage>
</organism>
<name>A0ABV5J8C9_9BACT</name>
<dbReference type="InterPro" id="IPR052063">
    <property type="entry name" value="Polysaccharide_Lyase_1"/>
</dbReference>
<dbReference type="InterPro" id="IPR012334">
    <property type="entry name" value="Pectin_lyas_fold"/>
</dbReference>